<reference evidence="2" key="1">
    <citation type="journal article" date="2014" name="PLoS ONE">
        <title>Transcriptome-Based Identification of ABC Transporters in the Western Tarnished Plant Bug Lygus hesperus.</title>
        <authorList>
            <person name="Hull J.J."/>
            <person name="Chaney K."/>
            <person name="Geib S.M."/>
            <person name="Fabrick J.A."/>
            <person name="Brent C.S."/>
            <person name="Walsh D."/>
            <person name="Lavine L.C."/>
        </authorList>
    </citation>
    <scope>NUCLEOTIDE SEQUENCE</scope>
</reference>
<name>A0A0A9YT90_LYGHE</name>
<evidence type="ECO:0000313" key="2">
    <source>
        <dbReference type="EMBL" id="JAG34303.1"/>
    </source>
</evidence>
<dbReference type="EMBL" id="GBHO01009301">
    <property type="protein sequence ID" value="JAG34303.1"/>
    <property type="molecule type" value="Transcribed_RNA"/>
</dbReference>
<organism evidence="2">
    <name type="scientific">Lygus hesperus</name>
    <name type="common">Western plant bug</name>
    <dbReference type="NCBI Taxonomy" id="30085"/>
    <lineage>
        <taxon>Eukaryota</taxon>
        <taxon>Metazoa</taxon>
        <taxon>Ecdysozoa</taxon>
        <taxon>Arthropoda</taxon>
        <taxon>Hexapoda</taxon>
        <taxon>Insecta</taxon>
        <taxon>Pterygota</taxon>
        <taxon>Neoptera</taxon>
        <taxon>Paraneoptera</taxon>
        <taxon>Hemiptera</taxon>
        <taxon>Heteroptera</taxon>
        <taxon>Panheteroptera</taxon>
        <taxon>Cimicomorpha</taxon>
        <taxon>Miridae</taxon>
        <taxon>Mirini</taxon>
        <taxon>Lygus</taxon>
    </lineage>
</organism>
<protein>
    <submittedName>
        <fullName evidence="2">Phosphatidylethanolamine N-methyltransferase</fullName>
    </submittedName>
</protein>
<sequence length="126" mass="14345">MWSAWALILFTVTSFQRVTAESFSSPFRDRNSPGSPFIEITVSPVATATAIRILDISWSCPKAWKSGDWVALYNVPPSDKKQESLFSSSVETDKGWVRTGVQEKRLFPEEHSRRKSLLLRNVLERV</sequence>
<accession>A0A0A9YT90</accession>
<proteinExistence type="predicted"/>
<keyword evidence="2" id="KW-0489">Methyltransferase</keyword>
<gene>
    <name evidence="2" type="primary">CHO2</name>
    <name evidence="2" type="ORF">CM83_61358</name>
</gene>
<dbReference type="AlphaFoldDB" id="A0A0A9YT90"/>
<keyword evidence="1" id="KW-0732">Signal</keyword>
<reference evidence="2" key="2">
    <citation type="submission" date="2014-07" db="EMBL/GenBank/DDBJ databases">
        <authorList>
            <person name="Hull J."/>
        </authorList>
    </citation>
    <scope>NUCLEOTIDE SEQUENCE</scope>
</reference>
<feature type="signal peptide" evidence="1">
    <location>
        <begin position="1"/>
        <end position="20"/>
    </location>
</feature>
<dbReference type="GO" id="GO:0008168">
    <property type="term" value="F:methyltransferase activity"/>
    <property type="evidence" value="ECO:0007669"/>
    <property type="project" value="UniProtKB-KW"/>
</dbReference>
<feature type="chain" id="PRO_5002055057" evidence="1">
    <location>
        <begin position="21"/>
        <end position="126"/>
    </location>
</feature>
<evidence type="ECO:0000256" key="1">
    <source>
        <dbReference type="SAM" id="SignalP"/>
    </source>
</evidence>
<dbReference type="GO" id="GO:0032259">
    <property type="term" value="P:methylation"/>
    <property type="evidence" value="ECO:0007669"/>
    <property type="project" value="UniProtKB-KW"/>
</dbReference>
<keyword evidence="2" id="KW-0808">Transferase</keyword>